<sequence>MISKIIPVASRALVDGRDCLDTMVILRPVINRSLLAIPLSNETLLNVFPTDDERHRLVVAIQRCDGDADRLVLRQETFSQDVGWFTQSCIAIEPEQLPGLKMALTSNTARKLQRPCRSGGASPAVLSFSEAAASRVG</sequence>
<gene>
    <name evidence="1" type="ORF">Poly24_20770</name>
</gene>
<evidence type="ECO:0000313" key="2">
    <source>
        <dbReference type="Proteomes" id="UP000315082"/>
    </source>
</evidence>
<protein>
    <submittedName>
        <fullName evidence="1">Uncharacterized protein</fullName>
    </submittedName>
</protein>
<dbReference type="Proteomes" id="UP000315082">
    <property type="component" value="Chromosome"/>
</dbReference>
<proteinExistence type="predicted"/>
<keyword evidence="2" id="KW-1185">Reference proteome</keyword>
<reference evidence="1 2" key="1">
    <citation type="submission" date="2019-02" db="EMBL/GenBank/DDBJ databases">
        <title>Deep-cultivation of Planctomycetes and their phenomic and genomic characterization uncovers novel biology.</title>
        <authorList>
            <person name="Wiegand S."/>
            <person name="Jogler M."/>
            <person name="Boedeker C."/>
            <person name="Pinto D."/>
            <person name="Vollmers J."/>
            <person name="Rivas-Marin E."/>
            <person name="Kohn T."/>
            <person name="Peeters S.H."/>
            <person name="Heuer A."/>
            <person name="Rast P."/>
            <person name="Oberbeckmann S."/>
            <person name="Bunk B."/>
            <person name="Jeske O."/>
            <person name="Meyerdierks A."/>
            <person name="Storesund J.E."/>
            <person name="Kallscheuer N."/>
            <person name="Luecker S."/>
            <person name="Lage O.M."/>
            <person name="Pohl T."/>
            <person name="Merkel B.J."/>
            <person name="Hornburger P."/>
            <person name="Mueller R.-W."/>
            <person name="Bruemmer F."/>
            <person name="Labrenz M."/>
            <person name="Spormann A.M."/>
            <person name="Op den Camp H."/>
            <person name="Overmann J."/>
            <person name="Amann R."/>
            <person name="Jetten M.S.M."/>
            <person name="Mascher T."/>
            <person name="Medema M.H."/>
            <person name="Devos D.P."/>
            <person name="Kaster A.-K."/>
            <person name="Ovreas L."/>
            <person name="Rohde M."/>
            <person name="Galperin M.Y."/>
            <person name="Jogler C."/>
        </authorList>
    </citation>
    <scope>NUCLEOTIDE SEQUENCE [LARGE SCALE GENOMIC DNA]</scope>
    <source>
        <strain evidence="1 2">Poly24</strain>
    </source>
</reference>
<evidence type="ECO:0000313" key="1">
    <source>
        <dbReference type="EMBL" id="QDV68368.1"/>
    </source>
</evidence>
<dbReference type="EMBL" id="CP036348">
    <property type="protein sequence ID" value="QDV68368.1"/>
    <property type="molecule type" value="Genomic_DNA"/>
</dbReference>
<accession>A0A518JS57</accession>
<name>A0A518JS57_9BACT</name>
<dbReference type="AlphaFoldDB" id="A0A518JS57"/>
<dbReference type="KEGG" id="rcf:Poly24_20770"/>
<organism evidence="1 2">
    <name type="scientific">Rosistilla carotiformis</name>
    <dbReference type="NCBI Taxonomy" id="2528017"/>
    <lineage>
        <taxon>Bacteria</taxon>
        <taxon>Pseudomonadati</taxon>
        <taxon>Planctomycetota</taxon>
        <taxon>Planctomycetia</taxon>
        <taxon>Pirellulales</taxon>
        <taxon>Pirellulaceae</taxon>
        <taxon>Rosistilla</taxon>
    </lineage>
</organism>